<evidence type="ECO:0000256" key="1">
    <source>
        <dbReference type="ARBA" id="ARBA00022617"/>
    </source>
</evidence>
<dbReference type="SUPFAM" id="SSF48264">
    <property type="entry name" value="Cytochrome P450"/>
    <property type="match status" value="1"/>
</dbReference>
<dbReference type="InterPro" id="IPR002403">
    <property type="entry name" value="Cyt_P450_E_grp-IV"/>
</dbReference>
<evidence type="ECO:0000313" key="8">
    <source>
        <dbReference type="Proteomes" id="UP001161247"/>
    </source>
</evidence>
<name>A0AAV1D9A1_OLDCO</name>
<dbReference type="GO" id="GO:0006631">
    <property type="term" value="P:fatty acid metabolic process"/>
    <property type="evidence" value="ECO:0007669"/>
    <property type="project" value="UniProtKB-ARBA"/>
</dbReference>
<keyword evidence="1 5" id="KW-0349">Heme</keyword>
<comment type="cofactor">
    <cofactor evidence="5">
        <name>heme</name>
        <dbReference type="ChEBI" id="CHEBI:30413"/>
    </cofactor>
</comment>
<dbReference type="GO" id="GO:0004497">
    <property type="term" value="F:monooxygenase activity"/>
    <property type="evidence" value="ECO:0007669"/>
    <property type="project" value="InterPro"/>
</dbReference>
<dbReference type="GO" id="GO:0016125">
    <property type="term" value="P:sterol metabolic process"/>
    <property type="evidence" value="ECO:0007669"/>
    <property type="project" value="TreeGrafter"/>
</dbReference>
<keyword evidence="8" id="KW-1185">Reference proteome</keyword>
<evidence type="ECO:0000256" key="3">
    <source>
        <dbReference type="ARBA" id="ARBA00023004"/>
    </source>
</evidence>
<evidence type="ECO:0000256" key="2">
    <source>
        <dbReference type="ARBA" id="ARBA00022723"/>
    </source>
</evidence>
<dbReference type="GO" id="GO:0016829">
    <property type="term" value="F:lyase activity"/>
    <property type="evidence" value="ECO:0007669"/>
    <property type="project" value="UniProtKB-KW"/>
</dbReference>
<dbReference type="CDD" id="cd11071">
    <property type="entry name" value="CYP74"/>
    <property type="match status" value="1"/>
</dbReference>
<dbReference type="FunFam" id="1.10.630.10:FF:000024">
    <property type="entry name" value="Allene oxide synthase, chloroplastic"/>
    <property type="match status" value="1"/>
</dbReference>
<dbReference type="GO" id="GO:0016705">
    <property type="term" value="F:oxidoreductase activity, acting on paired donors, with incorporation or reduction of molecular oxygen"/>
    <property type="evidence" value="ECO:0007669"/>
    <property type="project" value="InterPro"/>
</dbReference>
<keyword evidence="4" id="KW-0456">Lyase</keyword>
<dbReference type="GO" id="GO:0020037">
    <property type="term" value="F:heme binding"/>
    <property type="evidence" value="ECO:0007669"/>
    <property type="project" value="InterPro"/>
</dbReference>
<feature type="region of interest" description="Disordered" evidence="6">
    <location>
        <begin position="1"/>
        <end position="21"/>
    </location>
</feature>
<dbReference type="Gene3D" id="1.10.630.10">
    <property type="entry name" value="Cytochrome P450"/>
    <property type="match status" value="1"/>
</dbReference>
<organism evidence="7 8">
    <name type="scientific">Oldenlandia corymbosa var. corymbosa</name>
    <dbReference type="NCBI Taxonomy" id="529605"/>
    <lineage>
        <taxon>Eukaryota</taxon>
        <taxon>Viridiplantae</taxon>
        <taxon>Streptophyta</taxon>
        <taxon>Embryophyta</taxon>
        <taxon>Tracheophyta</taxon>
        <taxon>Spermatophyta</taxon>
        <taxon>Magnoliopsida</taxon>
        <taxon>eudicotyledons</taxon>
        <taxon>Gunneridae</taxon>
        <taxon>Pentapetalae</taxon>
        <taxon>asterids</taxon>
        <taxon>lamiids</taxon>
        <taxon>Gentianales</taxon>
        <taxon>Rubiaceae</taxon>
        <taxon>Rubioideae</taxon>
        <taxon>Spermacoceae</taxon>
        <taxon>Hedyotis-Oldenlandia complex</taxon>
        <taxon>Oldenlandia</taxon>
    </lineage>
</organism>
<sequence length="492" mass="55514">MSSTSPDHHHHVQIPPPKKTLPLKEIPGAYGLPFFGAIKDRSDFYYNQGRDEFFKARMEKYNSTVFRSNMPPGPFMAPNPKVVVLLDAVSFPILFDNSKVEKRDVLDGTYMPSTKLFGGYRTCAFLDTSEPSHAALKTFFLSQLAKLHKNFVPFFRTSLSGFFTKLDDEFSQQGKANLNDLTDSVSFEFVFRLLCRNKNPSDSDTNNLGSSGPSRFDKWLFLQLAPLISLGQKFIPHFLEDLLIHTFQLPSLIVKSDYKKLYDAFNKYGGEILDEAEKKGIERDEALHNLIFLAGFNAYGGMKILFPALFKWVGAAGVELHRRLADEIRTVVKEEGGAISLSALEKMSLTKSVVYEALRLDPPVPFQYGNAREDIVINNHESSFLIKKGEMIFGYQTFATKDPKVFDNAEEFVPDRFVGDGEKLLKYLYWSNGRQTENPSADNKQCPAKDLVVLLSRIMLVEFFLKYDSFAVDAATVMLGPLVTIKSLTKAA</sequence>
<dbReference type="Proteomes" id="UP001161247">
    <property type="component" value="Chromosome 4"/>
</dbReference>
<dbReference type="PANTHER" id="PTHR24286">
    <property type="entry name" value="CYTOCHROME P450 26"/>
    <property type="match status" value="1"/>
</dbReference>
<evidence type="ECO:0000256" key="5">
    <source>
        <dbReference type="PIRSR" id="PIRSR602403-1"/>
    </source>
</evidence>
<dbReference type="PANTHER" id="PTHR24286:SF302">
    <property type="entry name" value="ALLENE OXIDE SYNTHASE 2"/>
    <property type="match status" value="1"/>
</dbReference>
<keyword evidence="3 5" id="KW-0408">Iron</keyword>
<evidence type="ECO:0000256" key="4">
    <source>
        <dbReference type="ARBA" id="ARBA00023239"/>
    </source>
</evidence>
<gene>
    <name evidence="7" type="ORF">OLC1_LOCUS13364</name>
</gene>
<dbReference type="InterPro" id="IPR036396">
    <property type="entry name" value="Cyt_P450_sf"/>
</dbReference>
<dbReference type="Pfam" id="PF00067">
    <property type="entry name" value="p450"/>
    <property type="match status" value="1"/>
</dbReference>
<dbReference type="InterPro" id="IPR001128">
    <property type="entry name" value="Cyt_P450"/>
</dbReference>
<accession>A0AAV1D9A1</accession>
<dbReference type="EMBL" id="OX459121">
    <property type="protein sequence ID" value="CAI9104434.1"/>
    <property type="molecule type" value="Genomic_DNA"/>
</dbReference>
<dbReference type="AlphaFoldDB" id="A0AAV1D9A1"/>
<reference evidence="7" key="1">
    <citation type="submission" date="2023-03" db="EMBL/GenBank/DDBJ databases">
        <authorList>
            <person name="Julca I."/>
        </authorList>
    </citation>
    <scope>NUCLEOTIDE SEQUENCE</scope>
</reference>
<evidence type="ECO:0000313" key="7">
    <source>
        <dbReference type="EMBL" id="CAI9104434.1"/>
    </source>
</evidence>
<feature type="binding site" description="axial binding residue" evidence="5">
    <location>
        <position position="446"/>
    </location>
    <ligand>
        <name>heme</name>
        <dbReference type="ChEBI" id="CHEBI:30413"/>
    </ligand>
    <ligandPart>
        <name>Fe</name>
        <dbReference type="ChEBI" id="CHEBI:18248"/>
    </ligandPart>
</feature>
<evidence type="ECO:0000256" key="6">
    <source>
        <dbReference type="SAM" id="MobiDB-lite"/>
    </source>
</evidence>
<dbReference type="GO" id="GO:0005506">
    <property type="term" value="F:iron ion binding"/>
    <property type="evidence" value="ECO:0007669"/>
    <property type="project" value="InterPro"/>
</dbReference>
<protein>
    <submittedName>
        <fullName evidence="7">OLC1v1003102C1</fullName>
    </submittedName>
</protein>
<dbReference type="PRINTS" id="PR00465">
    <property type="entry name" value="EP450IV"/>
</dbReference>
<keyword evidence="2 5" id="KW-0479">Metal-binding</keyword>
<proteinExistence type="predicted"/>